<dbReference type="PANTHER" id="PTHR33332">
    <property type="entry name" value="REVERSE TRANSCRIPTASE DOMAIN-CONTAINING PROTEIN"/>
    <property type="match status" value="1"/>
</dbReference>
<protein>
    <submittedName>
        <fullName evidence="2">Mitochondrial enolase superfamily member 1</fullName>
    </submittedName>
</protein>
<feature type="compositionally biased region" description="Basic and acidic residues" evidence="1">
    <location>
        <begin position="193"/>
        <end position="212"/>
    </location>
</feature>
<gene>
    <name evidence="2" type="ORF">GRJ2_000224100</name>
</gene>
<feature type="region of interest" description="Disordered" evidence="1">
    <location>
        <begin position="193"/>
        <end position="219"/>
    </location>
</feature>
<keyword evidence="3" id="KW-1185">Reference proteome</keyword>
<reference evidence="2 3" key="1">
    <citation type="submission" date="2024-06" db="EMBL/GenBank/DDBJ databases">
        <title>The draft genome of Grus japonensis, version 3.</title>
        <authorList>
            <person name="Nabeshima K."/>
            <person name="Suzuki S."/>
            <person name="Onuma M."/>
        </authorList>
    </citation>
    <scope>NUCLEOTIDE SEQUENCE [LARGE SCALE GENOMIC DNA]</scope>
    <source>
        <strain evidence="2 3">451A</strain>
    </source>
</reference>
<proteinExistence type="predicted"/>
<accession>A0ABC9VWJ7</accession>
<evidence type="ECO:0000313" key="2">
    <source>
        <dbReference type="EMBL" id="GAB0177588.1"/>
    </source>
</evidence>
<evidence type="ECO:0000256" key="1">
    <source>
        <dbReference type="SAM" id="MobiDB-lite"/>
    </source>
</evidence>
<comment type="caution">
    <text evidence="2">The sequence shown here is derived from an EMBL/GenBank/DDBJ whole genome shotgun (WGS) entry which is preliminary data.</text>
</comment>
<sequence length="219" mass="23674">MVPAVGLPLLSPPSPPRVVISSTKSVWRPVTSDVFEESILGTVLLNIFINDLDDGAGCTLSKFADDAKLGRVADMPKGHAAIQRDLNKLEKWADRNLVKFNKGKCKVLYLRRNNPMHQYMLGATQLGSSLAGKDLGVLVDTKLKVSQQCALAAKKVNGILGCVKQSIASRSRDMIILLYSALVRPNLGDRCPVLERDGHTGESPMKGHKDDEGTGASLI</sequence>
<name>A0ABC9VWJ7_GRUJA</name>
<organism evidence="2 3">
    <name type="scientific">Grus japonensis</name>
    <name type="common">Japanese crane</name>
    <name type="synonym">Red-crowned crane</name>
    <dbReference type="NCBI Taxonomy" id="30415"/>
    <lineage>
        <taxon>Eukaryota</taxon>
        <taxon>Metazoa</taxon>
        <taxon>Chordata</taxon>
        <taxon>Craniata</taxon>
        <taxon>Vertebrata</taxon>
        <taxon>Euteleostomi</taxon>
        <taxon>Archelosauria</taxon>
        <taxon>Archosauria</taxon>
        <taxon>Dinosauria</taxon>
        <taxon>Saurischia</taxon>
        <taxon>Theropoda</taxon>
        <taxon>Coelurosauria</taxon>
        <taxon>Aves</taxon>
        <taxon>Neognathae</taxon>
        <taxon>Neoaves</taxon>
        <taxon>Gruiformes</taxon>
        <taxon>Gruidae</taxon>
        <taxon>Grus</taxon>
    </lineage>
</organism>
<evidence type="ECO:0000313" key="3">
    <source>
        <dbReference type="Proteomes" id="UP001623348"/>
    </source>
</evidence>
<dbReference type="Proteomes" id="UP001623348">
    <property type="component" value="Unassembled WGS sequence"/>
</dbReference>
<dbReference type="AlphaFoldDB" id="A0ABC9VWJ7"/>
<dbReference type="EMBL" id="BAAFJT010000001">
    <property type="protein sequence ID" value="GAB0177588.1"/>
    <property type="molecule type" value="Genomic_DNA"/>
</dbReference>